<reference evidence="1" key="1">
    <citation type="submission" date="2013-10" db="EMBL/GenBank/DDBJ databases">
        <title>Genomic analysis of the causative agents of coccidiosis in chickens.</title>
        <authorList>
            <person name="Reid A.J."/>
            <person name="Blake D."/>
            <person name="Billington K."/>
            <person name="Browne H."/>
            <person name="Dunn M."/>
            <person name="Hung S."/>
            <person name="Kawahara F."/>
            <person name="Miranda-Saavedra D."/>
            <person name="Mourier T."/>
            <person name="Nagra H."/>
            <person name="Otto T.D."/>
            <person name="Rawlings N."/>
            <person name="Sanchez A."/>
            <person name="Sanders M."/>
            <person name="Subramaniam C."/>
            <person name="Tay Y."/>
            <person name="Dear P."/>
            <person name="Doerig C."/>
            <person name="Gruber A."/>
            <person name="Parkinson J."/>
            <person name="Shirley M."/>
            <person name="Wan K.L."/>
            <person name="Berriman M."/>
            <person name="Tomley F."/>
            <person name="Pain A."/>
        </authorList>
    </citation>
    <scope>NUCLEOTIDE SEQUENCE [LARGE SCALE GENOMIC DNA]</scope>
    <source>
        <strain evidence="1">Weybridge</strain>
    </source>
</reference>
<evidence type="ECO:0008006" key="3">
    <source>
        <dbReference type="Google" id="ProtNLM"/>
    </source>
</evidence>
<gene>
    <name evidence="1" type="ORF">EMWEY_00000230</name>
</gene>
<dbReference type="VEuPathDB" id="ToxoDB:EMWEY_00000230"/>
<dbReference type="SUPFAM" id="SSF101898">
    <property type="entry name" value="NHL repeat"/>
    <property type="match status" value="1"/>
</dbReference>
<dbReference type="RefSeq" id="XP_013332591.1">
    <property type="nucleotide sequence ID" value="XM_013477137.1"/>
</dbReference>
<dbReference type="PANTHER" id="PTHR46104:SF1">
    <property type="entry name" value="GENE 9195-RELATED"/>
    <property type="match status" value="1"/>
</dbReference>
<name>U6LW00_EIMMA</name>
<sequence>MMNARGLLKHHKRRFSSDAGALAGLMRKSSASFTRRYALSEGRANQEPIVQGERRRRCNAQKGRTAHIMASQMSLDSAQQDTTAQRALQALMMSRHCANQGITAQEMELLPHPVVREKCWAAWVARRKRSALHVQLDIIATREALHLHLVPVQQAFFMTKYVTHSHLCNKRVSERVLPSILKFILFSFKLALPSRVTFLVAGKYCPAGTESLSRATECDAGHMCPEGSAAPVPCPRGTKQPETGKASCISCSAGEICSEGSTAGQTCQVGFTCPEGTSVNTSFPCPPGTFSDQPGSCTSCPKGFYCDEPARTAASGQCKAGYYCPAGTKWKEPTTICKHGEMCPPGSSTPQDCPPNHFCNTPKLGEPSGPCSGGFVCTSRSTSPRPTGEQNGSSCDENMQGRPCLKGHYCPRPDSPLIAGTGFAGSSGDGLSGPETLLKLPANAIMDPTTGDVYVTDYSNYAVKVVHGDIGTVETLVSGASVGGALSWIQSTSPVGLAFCQRTKKLYISYPGRNAIVEHDVGLRSSALLSELSAKLSKPLGLDIDADCTSIYIADSGSHRVLKHELAASQSIETIIGTGTAGKSDPAAPTAPTSFQINLPSGVALHNGILYVVDSGNRRVLEVTLGTNAVKVLPGAGDNAPSSGQSPLGVFFEKPVSAAIAEQESDILLVVADVVARALRKIDLTANTISTLKDFSAWRSPVVDDAETSIATAGLEEAFYGISSFYGANKKRTGVLLADSYTHRIRRIDLEGDLYSRPALSDIPCPKGTYLPYTGAASEAECIKCPFGMYCSTAGLIEPEGRIGARARRPNTRELPLQHEALPGSNLTGSRATPSSGWFTRRPGTACCSGVGMCPHRAVANQDKEEIFVVDLEKPTDLLGILVQLEGDQYPATDPFGLLPTLELGGAVSPMATDQYTASWIITAGN</sequence>
<dbReference type="SMART" id="SM01411">
    <property type="entry name" value="Ephrin_rec_like"/>
    <property type="match status" value="3"/>
</dbReference>
<dbReference type="GeneID" id="25334009"/>
<proteinExistence type="predicted"/>
<dbReference type="OrthoDB" id="346018at2759"/>
<dbReference type="PANTHER" id="PTHR46104">
    <property type="entry name" value="GENE 9195-RELATED-RELATED"/>
    <property type="match status" value="1"/>
</dbReference>
<dbReference type="EMBL" id="HG718748">
    <property type="protein sequence ID" value="CDJ55941.1"/>
    <property type="molecule type" value="Genomic_DNA"/>
</dbReference>
<evidence type="ECO:0000313" key="2">
    <source>
        <dbReference type="Proteomes" id="UP000030763"/>
    </source>
</evidence>
<evidence type="ECO:0000313" key="1">
    <source>
        <dbReference type="EMBL" id="CDJ55941.1"/>
    </source>
</evidence>
<keyword evidence="2" id="KW-1185">Reference proteome</keyword>
<dbReference type="InterPro" id="IPR009030">
    <property type="entry name" value="Growth_fac_rcpt_cys_sf"/>
</dbReference>
<dbReference type="SUPFAM" id="SSF57184">
    <property type="entry name" value="Growth factor receptor domain"/>
    <property type="match status" value="1"/>
</dbReference>
<dbReference type="AlphaFoldDB" id="U6LW00"/>
<dbReference type="Proteomes" id="UP000030763">
    <property type="component" value="Unassembled WGS sequence"/>
</dbReference>
<protein>
    <recommendedName>
        <fullName evidence="3">Cytadherence high molecular weight protein 2, related</fullName>
    </recommendedName>
</protein>
<reference evidence="1" key="2">
    <citation type="submission" date="2013-10" db="EMBL/GenBank/DDBJ databases">
        <authorList>
            <person name="Aslett M."/>
        </authorList>
    </citation>
    <scope>NUCLEOTIDE SEQUENCE [LARGE SCALE GENOMIC DNA]</scope>
    <source>
        <strain evidence="1">Weybridge</strain>
    </source>
</reference>
<dbReference type="InterPro" id="IPR011042">
    <property type="entry name" value="6-blade_b-propeller_TolB-like"/>
</dbReference>
<accession>U6LW00</accession>
<organism evidence="1 2">
    <name type="scientific">Eimeria maxima</name>
    <name type="common">Coccidian parasite</name>
    <dbReference type="NCBI Taxonomy" id="5804"/>
    <lineage>
        <taxon>Eukaryota</taxon>
        <taxon>Sar</taxon>
        <taxon>Alveolata</taxon>
        <taxon>Apicomplexa</taxon>
        <taxon>Conoidasida</taxon>
        <taxon>Coccidia</taxon>
        <taxon>Eucoccidiorida</taxon>
        <taxon>Eimeriorina</taxon>
        <taxon>Eimeriidae</taxon>
        <taxon>Eimeria</taxon>
    </lineage>
</organism>
<dbReference type="Gene3D" id="2.120.10.30">
    <property type="entry name" value="TolB, C-terminal domain"/>
    <property type="match status" value="1"/>
</dbReference>